<name>A0ABN2SC30_9ACTN</name>
<feature type="transmembrane region" description="Helical" evidence="1">
    <location>
        <begin position="45"/>
        <end position="64"/>
    </location>
</feature>
<keyword evidence="1" id="KW-1133">Transmembrane helix</keyword>
<reference evidence="2 3" key="1">
    <citation type="journal article" date="2019" name="Int. J. Syst. Evol. Microbiol.">
        <title>The Global Catalogue of Microorganisms (GCM) 10K type strain sequencing project: providing services to taxonomists for standard genome sequencing and annotation.</title>
        <authorList>
            <consortium name="The Broad Institute Genomics Platform"/>
            <consortium name="The Broad Institute Genome Sequencing Center for Infectious Disease"/>
            <person name="Wu L."/>
            <person name="Ma J."/>
        </authorList>
    </citation>
    <scope>NUCLEOTIDE SEQUENCE [LARGE SCALE GENOMIC DNA]</scope>
    <source>
        <strain evidence="2 3">JCM 16013</strain>
    </source>
</reference>
<accession>A0ABN2SC30</accession>
<dbReference type="Proteomes" id="UP001499854">
    <property type="component" value="Unassembled WGS sequence"/>
</dbReference>
<keyword evidence="1" id="KW-0472">Membrane</keyword>
<dbReference type="EMBL" id="BAAAQM010000032">
    <property type="protein sequence ID" value="GAA1983899.1"/>
    <property type="molecule type" value="Genomic_DNA"/>
</dbReference>
<keyword evidence="1" id="KW-0812">Transmembrane</keyword>
<feature type="transmembrane region" description="Helical" evidence="1">
    <location>
        <begin position="76"/>
        <end position="98"/>
    </location>
</feature>
<gene>
    <name evidence="2" type="ORF">GCM10009838_52120</name>
</gene>
<protein>
    <submittedName>
        <fullName evidence="2">Uncharacterized protein</fullName>
    </submittedName>
</protein>
<evidence type="ECO:0000256" key="1">
    <source>
        <dbReference type="SAM" id="Phobius"/>
    </source>
</evidence>
<organism evidence="2 3">
    <name type="scientific">Catenulispora subtropica</name>
    <dbReference type="NCBI Taxonomy" id="450798"/>
    <lineage>
        <taxon>Bacteria</taxon>
        <taxon>Bacillati</taxon>
        <taxon>Actinomycetota</taxon>
        <taxon>Actinomycetes</taxon>
        <taxon>Catenulisporales</taxon>
        <taxon>Catenulisporaceae</taxon>
        <taxon>Catenulispora</taxon>
    </lineage>
</organism>
<feature type="transmembrane region" description="Helical" evidence="1">
    <location>
        <begin position="21"/>
        <end position="39"/>
    </location>
</feature>
<evidence type="ECO:0000313" key="2">
    <source>
        <dbReference type="EMBL" id="GAA1983899.1"/>
    </source>
</evidence>
<proteinExistence type="predicted"/>
<comment type="caution">
    <text evidence="2">The sequence shown here is derived from an EMBL/GenBank/DDBJ whole genome shotgun (WGS) entry which is preliminary data.</text>
</comment>
<keyword evidence="3" id="KW-1185">Reference proteome</keyword>
<sequence length="223" mass="22593">MSQTQNGSGSGSGKRSTRTDTTALAIALCVLSAVFGAALVYNGVLAGVATAVTAIAAVATMILLAKPDKGPTITQLSLVFVGALAACGAAALIANTFFKDDPARSVSIAWHSVSGNEPTTAAPAQAQIRVDKGGTVAAELQAPGHLSRLSLTVRLIDPTPAAGVCRSLVTLSVDPDKPSQPLDDGNAVTLNVPSGGSFELTAKLREGDQCPMLLQVTDATFHN</sequence>
<dbReference type="RefSeq" id="WP_344659739.1">
    <property type="nucleotide sequence ID" value="NZ_BAAAQM010000032.1"/>
</dbReference>
<evidence type="ECO:0000313" key="3">
    <source>
        <dbReference type="Proteomes" id="UP001499854"/>
    </source>
</evidence>